<dbReference type="OrthoDB" id="4964195at2"/>
<dbReference type="InterPro" id="IPR014976">
    <property type="entry name" value="AbpA_HamA_C"/>
</dbReference>
<proteinExistence type="predicted"/>
<organism evidence="2 3">
    <name type="scientific">Maledivibacter halophilus</name>
    <dbReference type="NCBI Taxonomy" id="36842"/>
    <lineage>
        <taxon>Bacteria</taxon>
        <taxon>Bacillati</taxon>
        <taxon>Bacillota</taxon>
        <taxon>Clostridia</taxon>
        <taxon>Peptostreptococcales</taxon>
        <taxon>Caminicellaceae</taxon>
        <taxon>Maledivibacter</taxon>
    </lineage>
</organism>
<name>A0A1T5KS36_9FIRM</name>
<dbReference type="AlphaFoldDB" id="A0A1T5KS36"/>
<dbReference type="Proteomes" id="UP000190285">
    <property type="component" value="Unassembled WGS sequence"/>
</dbReference>
<accession>A0A1T5KS36</accession>
<dbReference type="RefSeq" id="WP_079491457.1">
    <property type="nucleotide sequence ID" value="NZ_FUZT01000004.1"/>
</dbReference>
<evidence type="ECO:0000259" key="1">
    <source>
        <dbReference type="Pfam" id="PF08878"/>
    </source>
</evidence>
<evidence type="ECO:0000313" key="3">
    <source>
        <dbReference type="Proteomes" id="UP000190285"/>
    </source>
</evidence>
<keyword evidence="3" id="KW-1185">Reference proteome</keyword>
<protein>
    <recommendedName>
        <fullName evidence="1">Anti-bacteriophage protein A/HamA C-terminal domain-containing protein</fullName>
    </recommendedName>
</protein>
<gene>
    <name evidence="2" type="ORF">SAMN02194393_02115</name>
</gene>
<dbReference type="Pfam" id="PF08878">
    <property type="entry name" value="HamA"/>
    <property type="match status" value="1"/>
</dbReference>
<dbReference type="EMBL" id="FUZT01000004">
    <property type="protein sequence ID" value="SKC66582.1"/>
    <property type="molecule type" value="Genomic_DNA"/>
</dbReference>
<reference evidence="2 3" key="1">
    <citation type="submission" date="2017-02" db="EMBL/GenBank/DDBJ databases">
        <authorList>
            <person name="Peterson S.W."/>
        </authorList>
    </citation>
    <scope>NUCLEOTIDE SEQUENCE [LARGE SCALE GENOMIC DNA]</scope>
    <source>
        <strain evidence="2 3">M1</strain>
    </source>
</reference>
<feature type="domain" description="Anti-bacteriophage protein A/HamA C-terminal" evidence="1">
    <location>
        <begin position="15"/>
        <end position="300"/>
    </location>
</feature>
<dbReference type="STRING" id="36842.SAMN02194393_02115"/>
<evidence type="ECO:0000313" key="2">
    <source>
        <dbReference type="EMBL" id="SKC66582.1"/>
    </source>
</evidence>
<sequence length="301" mass="35187">MRLSIGDNDFLDSFEHLWEKDIDENGTSKLNLFILNINANSFDYSCLVRNLRDPMIDYSVSRKIKEMYKQRPGTLAHEAQKKFKEYINNTGELGELLLYCFLETHLNAPKILSKLELKTSTSMYVHGADGIHMLKLKNGNYQLLFGESKTIADLTNAFRDAFTSIHDFKNEINKEGQEKSGINYEKSLVYANLDKEAFSEEEKEFLKKIIYPSRERDFEVDDAFGIFVGYEIELTEHDKKLPNSEFRAKVKEKVSEDVINRISYINRKIDEFKLYGHSFYIYVIPFTELDNNRKSIIKEIT</sequence>